<evidence type="ECO:0000313" key="4">
    <source>
        <dbReference type="Proteomes" id="UP000515163"/>
    </source>
</evidence>
<reference evidence="5" key="1">
    <citation type="submission" date="2025-08" db="UniProtKB">
        <authorList>
            <consortium name="RefSeq"/>
        </authorList>
    </citation>
    <scope>IDENTIFICATION</scope>
    <source>
        <tissue evidence="5">Tentacle</tissue>
    </source>
</reference>
<evidence type="ECO:0000313" key="5">
    <source>
        <dbReference type="RefSeq" id="XP_031549958.1"/>
    </source>
</evidence>
<dbReference type="Proteomes" id="UP000515163">
    <property type="component" value="Unplaced"/>
</dbReference>
<dbReference type="GO" id="GO:0046872">
    <property type="term" value="F:metal ion binding"/>
    <property type="evidence" value="ECO:0007669"/>
    <property type="project" value="UniProtKB-KW"/>
</dbReference>
<dbReference type="PANTHER" id="PTHR34615">
    <property type="entry name" value="PX DOMAIN-CONTAINING PROTEIN"/>
    <property type="match status" value="1"/>
</dbReference>
<dbReference type="OrthoDB" id="5948309at2759"/>
<evidence type="ECO:0000259" key="3">
    <source>
        <dbReference type="Pfam" id="PF13359"/>
    </source>
</evidence>
<comment type="cofactor">
    <cofactor evidence="1">
        <name>a divalent metal cation</name>
        <dbReference type="ChEBI" id="CHEBI:60240"/>
    </cofactor>
</comment>
<gene>
    <name evidence="5" type="primary">LOC116287416</name>
</gene>
<sequence>MSSLNEVRDMLLISHSLNIITDEELLLLMLENSGKRSRKSSFPYDDYEPFSLDDMDEDECKSDFRFEKDHIPWLAELLELPEKLSFSGSIKVENVEGLCLVLKQMTNPCQKNDLIQCFGRPITELRMITNKVIDYLYRAHKHRITKWNEEILSSDYLQQYSAAISSKGGVLENCFGFVDCPVRQNNRKIFNEEKPVYSLKYQNVVLPNGMIAHTYGPIDGKRHDSTLLGDSNLLPDLEQFASTPNGHTMCIYGNPSYPIRIHLKAPYKQCKDSELTPEKEAYNKSMSEVKSPTEWLFPDVFNSFKFLDYQNNHKISLDYVSKMHVVCCLVQNALTCFYGNETAKFFNLEPPAIEDYFS</sequence>
<evidence type="ECO:0000256" key="1">
    <source>
        <dbReference type="ARBA" id="ARBA00001968"/>
    </source>
</evidence>
<dbReference type="RefSeq" id="XP_031549958.1">
    <property type="nucleotide sequence ID" value="XM_031694098.1"/>
</dbReference>
<organism evidence="4 5">
    <name type="scientific">Actinia tenebrosa</name>
    <name type="common">Australian red waratah sea anemone</name>
    <dbReference type="NCBI Taxonomy" id="6105"/>
    <lineage>
        <taxon>Eukaryota</taxon>
        <taxon>Metazoa</taxon>
        <taxon>Cnidaria</taxon>
        <taxon>Anthozoa</taxon>
        <taxon>Hexacorallia</taxon>
        <taxon>Actiniaria</taxon>
        <taxon>Actiniidae</taxon>
        <taxon>Actinia</taxon>
    </lineage>
</organism>
<accession>A0A6P8H2X3</accession>
<feature type="domain" description="DDE Tnp4" evidence="3">
    <location>
        <begin position="184"/>
        <end position="332"/>
    </location>
</feature>
<keyword evidence="2" id="KW-0479">Metal-binding</keyword>
<dbReference type="Pfam" id="PF13359">
    <property type="entry name" value="DDE_Tnp_4"/>
    <property type="match status" value="1"/>
</dbReference>
<dbReference type="GeneID" id="116287416"/>
<evidence type="ECO:0000256" key="2">
    <source>
        <dbReference type="ARBA" id="ARBA00022723"/>
    </source>
</evidence>
<proteinExistence type="predicted"/>
<dbReference type="PANTHER" id="PTHR34615:SF1">
    <property type="entry name" value="PX DOMAIN-CONTAINING PROTEIN"/>
    <property type="match status" value="1"/>
</dbReference>
<dbReference type="InterPro" id="IPR027806">
    <property type="entry name" value="HARBI1_dom"/>
</dbReference>
<dbReference type="AlphaFoldDB" id="A0A6P8H2X3"/>
<keyword evidence="4" id="KW-1185">Reference proteome</keyword>
<dbReference type="InParanoid" id="A0A6P8H2X3"/>
<name>A0A6P8H2X3_ACTTE</name>
<dbReference type="KEGG" id="aten:116287416"/>
<protein>
    <submittedName>
        <fullName evidence="5">Uncharacterized protein LOC116287416</fullName>
    </submittedName>
</protein>